<proteinExistence type="predicted"/>
<keyword evidence="4" id="KW-1185">Reference proteome</keyword>
<dbReference type="SUPFAM" id="SSF52047">
    <property type="entry name" value="RNI-like"/>
    <property type="match status" value="1"/>
</dbReference>
<dbReference type="EMBL" id="JAPFFF010000001">
    <property type="protein sequence ID" value="KAK8899768.1"/>
    <property type="molecule type" value="Genomic_DNA"/>
</dbReference>
<dbReference type="InterPro" id="IPR032675">
    <property type="entry name" value="LRR_dom_sf"/>
</dbReference>
<evidence type="ECO:0008006" key="5">
    <source>
        <dbReference type="Google" id="ProtNLM"/>
    </source>
</evidence>
<sequence length="416" mass="48485">MHTFRDKEIYRPQQMYDIGNGDMSYCCFDFSSIPSSNYHGFFNGLPQLLYKKVKSVRFCTDNYLKIENESDRTDAQSIELDRSIFKSNSNYSHYLAKVIWRVLPRAKILISLVVDSIPLRNDEFQQIVDAIRKNKSLRSVTFRNTLIRDDDFIYFLGKVSPYRFETIEFSNCQLTSNVYNKVCEFLNSQPPPAGSNGNMANSEWRLRVFNLDENDISSENIDIIDAMMQKKLHGNETDDQPTITTEEGNQFERNPFGKRGINNPSYQSRGNDGPKDDEYEEDEYEEEEDENDGKHGRRRGKHTDINIKVHHLKDQEIQLTSDHVNMKSIDAIEEIKRRAAEVKKTSPHKKGADLRIENEKLRKELNELIKKVHAIKYSDDVFLIGVDAEKNLEDIRIAEQHIQEYEKVHGPIKITK</sequence>
<feature type="coiled-coil region" evidence="1">
    <location>
        <begin position="351"/>
        <end position="378"/>
    </location>
</feature>
<evidence type="ECO:0000256" key="1">
    <source>
        <dbReference type="SAM" id="Coils"/>
    </source>
</evidence>
<feature type="compositionally biased region" description="Acidic residues" evidence="2">
    <location>
        <begin position="275"/>
        <end position="291"/>
    </location>
</feature>
<dbReference type="Gene3D" id="3.80.10.10">
    <property type="entry name" value="Ribonuclease Inhibitor"/>
    <property type="match status" value="1"/>
</dbReference>
<evidence type="ECO:0000313" key="4">
    <source>
        <dbReference type="Proteomes" id="UP001470230"/>
    </source>
</evidence>
<evidence type="ECO:0000313" key="3">
    <source>
        <dbReference type="EMBL" id="KAK8899768.1"/>
    </source>
</evidence>
<feature type="compositionally biased region" description="Polar residues" evidence="2">
    <location>
        <begin position="240"/>
        <end position="252"/>
    </location>
</feature>
<evidence type="ECO:0000256" key="2">
    <source>
        <dbReference type="SAM" id="MobiDB-lite"/>
    </source>
</evidence>
<dbReference type="Proteomes" id="UP001470230">
    <property type="component" value="Unassembled WGS sequence"/>
</dbReference>
<feature type="region of interest" description="Disordered" evidence="2">
    <location>
        <begin position="235"/>
        <end position="302"/>
    </location>
</feature>
<accession>A0ABR2L8U0</accession>
<protein>
    <recommendedName>
        <fullName evidence="5">Leucine Rich Repeat family protein</fullName>
    </recommendedName>
</protein>
<organism evidence="3 4">
    <name type="scientific">Tritrichomonas musculus</name>
    <dbReference type="NCBI Taxonomy" id="1915356"/>
    <lineage>
        <taxon>Eukaryota</taxon>
        <taxon>Metamonada</taxon>
        <taxon>Parabasalia</taxon>
        <taxon>Tritrichomonadida</taxon>
        <taxon>Tritrichomonadidae</taxon>
        <taxon>Tritrichomonas</taxon>
    </lineage>
</organism>
<reference evidence="3 4" key="1">
    <citation type="submission" date="2024-04" db="EMBL/GenBank/DDBJ databases">
        <title>Tritrichomonas musculus Genome.</title>
        <authorList>
            <person name="Alves-Ferreira E."/>
            <person name="Grigg M."/>
            <person name="Lorenzi H."/>
            <person name="Galac M."/>
        </authorList>
    </citation>
    <scope>NUCLEOTIDE SEQUENCE [LARGE SCALE GENOMIC DNA]</scope>
    <source>
        <strain evidence="3 4">EAF2021</strain>
    </source>
</reference>
<comment type="caution">
    <text evidence="3">The sequence shown here is derived from an EMBL/GenBank/DDBJ whole genome shotgun (WGS) entry which is preliminary data.</text>
</comment>
<keyword evidence="1" id="KW-0175">Coiled coil</keyword>
<name>A0ABR2L8U0_9EUKA</name>
<gene>
    <name evidence="3" type="ORF">M9Y10_002090</name>
</gene>